<protein>
    <submittedName>
        <fullName evidence="8">Pleckstrin homology domain-containing protein</fullName>
    </submittedName>
</protein>
<evidence type="ECO:0000256" key="1">
    <source>
        <dbReference type="ARBA" id="ARBA00022468"/>
    </source>
</evidence>
<feature type="compositionally biased region" description="Basic and acidic residues" evidence="5">
    <location>
        <begin position="738"/>
        <end position="747"/>
    </location>
</feature>
<feature type="compositionally biased region" description="Polar residues" evidence="5">
    <location>
        <begin position="460"/>
        <end position="474"/>
    </location>
</feature>
<dbReference type="Proteomes" id="UP000245207">
    <property type="component" value="Unassembled WGS sequence"/>
</dbReference>
<evidence type="ECO:0000313" key="8">
    <source>
        <dbReference type="EMBL" id="PWA67851.1"/>
    </source>
</evidence>
<dbReference type="PANTHER" id="PTHR46265">
    <property type="entry name" value="RHO GTPASE-ACTIVATING PROTEIN 7"/>
    <property type="match status" value="1"/>
</dbReference>
<accession>A0A2U1N2W4</accession>
<dbReference type="PROSITE" id="PS50238">
    <property type="entry name" value="RHOGAP"/>
    <property type="match status" value="1"/>
</dbReference>
<dbReference type="GO" id="GO:0009920">
    <property type="term" value="P:cell plate formation involved in plant-type cell wall biogenesis"/>
    <property type="evidence" value="ECO:0007669"/>
    <property type="project" value="UniProtKB-ARBA"/>
</dbReference>
<gene>
    <name evidence="8" type="ORF">CTI12_AA316090</name>
</gene>
<comment type="function">
    <text evidence="3">Acts as a GTPase activator for the Rac-type GTPase by converting it to an inactive GDP-bound state.</text>
</comment>
<dbReference type="GO" id="GO:0005096">
    <property type="term" value="F:GTPase activator activity"/>
    <property type="evidence" value="ECO:0007669"/>
    <property type="project" value="UniProtKB-KW"/>
</dbReference>
<dbReference type="SUPFAM" id="SSF50729">
    <property type="entry name" value="PH domain-like"/>
    <property type="match status" value="1"/>
</dbReference>
<keyword evidence="9" id="KW-1185">Reference proteome</keyword>
<dbReference type="Pfam" id="PF00620">
    <property type="entry name" value="RhoGAP"/>
    <property type="match status" value="1"/>
</dbReference>
<dbReference type="GO" id="GO:0005737">
    <property type="term" value="C:cytoplasm"/>
    <property type="evidence" value="ECO:0007669"/>
    <property type="project" value="UniProtKB-ARBA"/>
</dbReference>
<proteinExistence type="predicted"/>
<dbReference type="FunFam" id="1.10.555.10:FF:000052">
    <property type="entry name" value="Rho GTPase-activating protein REN1"/>
    <property type="match status" value="1"/>
</dbReference>
<dbReference type="InterPro" id="IPR011993">
    <property type="entry name" value="PH-like_dom_sf"/>
</dbReference>
<dbReference type="FunFam" id="2.30.29.30:FF:000302">
    <property type="entry name" value="Rho GTPase-activating protein 7"/>
    <property type="match status" value="1"/>
</dbReference>
<feature type="domain" description="Rho-GAP" evidence="7">
    <location>
        <begin position="171"/>
        <end position="371"/>
    </location>
</feature>
<evidence type="ECO:0000256" key="4">
    <source>
        <dbReference type="SAM" id="Coils"/>
    </source>
</evidence>
<dbReference type="SUPFAM" id="SSF48350">
    <property type="entry name" value="GTPase activation domain, GAP"/>
    <property type="match status" value="1"/>
</dbReference>
<dbReference type="GO" id="GO:0007165">
    <property type="term" value="P:signal transduction"/>
    <property type="evidence" value="ECO:0007669"/>
    <property type="project" value="InterPro"/>
</dbReference>
<dbReference type="CDD" id="cd00821">
    <property type="entry name" value="PH"/>
    <property type="match status" value="1"/>
</dbReference>
<evidence type="ECO:0000313" key="9">
    <source>
        <dbReference type="Proteomes" id="UP000245207"/>
    </source>
</evidence>
<feature type="coiled-coil region" evidence="4">
    <location>
        <begin position="828"/>
        <end position="855"/>
    </location>
</feature>
<keyword evidence="1" id="KW-0343">GTPase activation</keyword>
<comment type="caution">
    <text evidence="8">The sequence shown here is derived from an EMBL/GenBank/DDBJ whole genome shotgun (WGS) entry which is preliminary data.</text>
</comment>
<feature type="coiled-coil region" evidence="4">
    <location>
        <begin position="579"/>
        <end position="638"/>
    </location>
</feature>
<feature type="domain" description="PH" evidence="6">
    <location>
        <begin position="17"/>
        <end position="124"/>
    </location>
</feature>
<dbReference type="SMART" id="SM00233">
    <property type="entry name" value="PH"/>
    <property type="match status" value="1"/>
</dbReference>
<dbReference type="Gene3D" id="2.30.29.30">
    <property type="entry name" value="Pleckstrin-homology domain (PH domain)/Phosphotyrosine-binding domain (PTB)"/>
    <property type="match status" value="1"/>
</dbReference>
<dbReference type="InterPro" id="IPR001849">
    <property type="entry name" value="PH_domain"/>
</dbReference>
<feature type="coiled-coil region" evidence="4">
    <location>
        <begin position="664"/>
        <end position="698"/>
    </location>
</feature>
<dbReference type="PROSITE" id="PS50003">
    <property type="entry name" value="PH_DOMAIN"/>
    <property type="match status" value="1"/>
</dbReference>
<evidence type="ECO:0000256" key="2">
    <source>
        <dbReference type="ARBA" id="ARBA00023054"/>
    </source>
</evidence>
<dbReference type="Pfam" id="PF00169">
    <property type="entry name" value="PH"/>
    <property type="match status" value="1"/>
</dbReference>
<dbReference type="InterPro" id="IPR008936">
    <property type="entry name" value="Rho_GTPase_activation_prot"/>
</dbReference>
<dbReference type="SMART" id="SM00324">
    <property type="entry name" value="RhoGAP"/>
    <property type="match status" value="1"/>
</dbReference>
<feature type="region of interest" description="Disordered" evidence="5">
    <location>
        <begin position="538"/>
        <end position="572"/>
    </location>
</feature>
<feature type="compositionally biased region" description="Polar residues" evidence="5">
    <location>
        <begin position="540"/>
        <end position="551"/>
    </location>
</feature>
<evidence type="ECO:0000259" key="6">
    <source>
        <dbReference type="PROSITE" id="PS50003"/>
    </source>
</evidence>
<feature type="compositionally biased region" description="Low complexity" evidence="5">
    <location>
        <begin position="775"/>
        <end position="793"/>
    </location>
</feature>
<evidence type="ECO:0000259" key="7">
    <source>
        <dbReference type="PROSITE" id="PS50238"/>
    </source>
</evidence>
<dbReference type="OrthoDB" id="2157866at2759"/>
<dbReference type="AlphaFoldDB" id="A0A2U1N2W4"/>
<dbReference type="Gene3D" id="1.10.555.10">
    <property type="entry name" value="Rho GTPase activation protein"/>
    <property type="match status" value="1"/>
</dbReference>
<evidence type="ECO:0000256" key="3">
    <source>
        <dbReference type="ARBA" id="ARBA00057854"/>
    </source>
</evidence>
<dbReference type="GO" id="GO:0016020">
    <property type="term" value="C:membrane"/>
    <property type="evidence" value="ECO:0007669"/>
    <property type="project" value="UniProtKB-ARBA"/>
</dbReference>
<sequence>MFDRPRIGPPSASANNTVFKSGPLFISSKGLGWKSWKKRWFILTRTSLVFFKNDPSAIPQRGGEVNLTLGGIDLNNSGSVVVREDKKLLTVLFPDGRDGRAFTLKAETSEDLYEWKTALEHALAQAPSAALVMGHNGIFRNDTTDSIEGPFYQWRDKRPIKSLVVGRPILLALEDIDGGPSFLEKALRFLEKHGTKIEGILRQAADVEEVDRRVQDYETGKTEFGSDEDAHVVGDCVKYVLRELPSSPVPASCCTALLEAHRLDRKEARVNAMRAAILETFPEPNRRLLQRILKMMHTISSHTFENRMTPSAVAACMAPLLLRPLLAGECELEDDFDDNGDNSAQLLAAANAANNAQAIIATLLEEYENIFDDDTMLKSSMSAESRIDNSASEDSMDDENMAIKENGYHDAENEADHETDEDPERIHSGKLSESSGYACSDLYEFKPYGADESDAVSPRNKVNPSTNSNVLDSQRLENSNAQINEQHIQRNKEIGNEMETSSMLTRSESHRSVGTMLSSIDQGVSQLFTGPRSCAETPVSKFSGSNSNAKRSSFWGRKNGRKTPSVESVDSSGEEELAIQRLELTKNDLRQRIAKEARGNAILQASLERRKQALHERRLALEQDVSRLQEQLQAERDLRAALEVGLSMSSGHGSGSSRTMDSKTRAELEEIALAEADVARLKQKVAELHHQLNQQRQQHYGSLSDASDRYQHLHNHNSQQKFVQQDFDTSLAFINHERKQRTEEHSLGTELRNIKGQTLKSGNSSRQQPSRKQLLDSTSLSDSRSTEASTSLSMDDFGAVDSAGIPSSSRPAEVVDYPRHPSAGSSTLVELTTRLDFFKERRSQLMEQLHNLDLNYGTSSQDFMYNQSSPR</sequence>
<name>A0A2U1N2W4_ARTAN</name>
<dbReference type="Pfam" id="PF14389">
    <property type="entry name" value="Lzipper-MIP1"/>
    <property type="match status" value="1"/>
</dbReference>
<dbReference type="InterPro" id="IPR052799">
    <property type="entry name" value="Rho_GAP_Regulators"/>
</dbReference>
<dbReference type="STRING" id="35608.A0A2U1N2W4"/>
<dbReference type="InterPro" id="IPR000198">
    <property type="entry name" value="RhoGAP_dom"/>
</dbReference>
<keyword evidence="2 4" id="KW-0175">Coiled coil</keyword>
<feature type="region of interest" description="Disordered" evidence="5">
    <location>
        <begin position="450"/>
        <end position="474"/>
    </location>
</feature>
<dbReference type="PANTHER" id="PTHR46265:SF2">
    <property type="entry name" value="RHO GTPASE-ACTIVATING PROTEIN 7"/>
    <property type="match status" value="1"/>
</dbReference>
<feature type="region of interest" description="Disordered" evidence="5">
    <location>
        <begin position="487"/>
        <end position="509"/>
    </location>
</feature>
<reference evidence="8 9" key="1">
    <citation type="journal article" date="2018" name="Mol. Plant">
        <title>The genome of Artemisia annua provides insight into the evolution of Asteraceae family and artemisinin biosynthesis.</title>
        <authorList>
            <person name="Shen Q."/>
            <person name="Zhang L."/>
            <person name="Liao Z."/>
            <person name="Wang S."/>
            <person name="Yan T."/>
            <person name="Shi P."/>
            <person name="Liu M."/>
            <person name="Fu X."/>
            <person name="Pan Q."/>
            <person name="Wang Y."/>
            <person name="Lv Z."/>
            <person name="Lu X."/>
            <person name="Zhang F."/>
            <person name="Jiang W."/>
            <person name="Ma Y."/>
            <person name="Chen M."/>
            <person name="Hao X."/>
            <person name="Li L."/>
            <person name="Tang Y."/>
            <person name="Lv G."/>
            <person name="Zhou Y."/>
            <person name="Sun X."/>
            <person name="Brodelius P.E."/>
            <person name="Rose J.K.C."/>
            <person name="Tang K."/>
        </authorList>
    </citation>
    <scope>NUCLEOTIDE SEQUENCE [LARGE SCALE GENOMIC DNA]</scope>
    <source>
        <strain evidence="9">cv. Huhao1</strain>
        <tissue evidence="8">Leaf</tissue>
    </source>
</reference>
<evidence type="ECO:0000256" key="5">
    <source>
        <dbReference type="SAM" id="MobiDB-lite"/>
    </source>
</evidence>
<feature type="region of interest" description="Disordered" evidence="5">
    <location>
        <begin position="411"/>
        <end position="433"/>
    </location>
</feature>
<dbReference type="EMBL" id="PKPP01003751">
    <property type="protein sequence ID" value="PWA67851.1"/>
    <property type="molecule type" value="Genomic_DNA"/>
</dbReference>
<dbReference type="InterPro" id="IPR025757">
    <property type="entry name" value="MIP1_Leuzipper"/>
</dbReference>
<feature type="compositionally biased region" description="Polar residues" evidence="5">
    <location>
        <begin position="755"/>
        <end position="771"/>
    </location>
</feature>
<feature type="region of interest" description="Disordered" evidence="5">
    <location>
        <begin position="738"/>
        <end position="824"/>
    </location>
</feature>
<organism evidence="8 9">
    <name type="scientific">Artemisia annua</name>
    <name type="common">Sweet wormwood</name>
    <dbReference type="NCBI Taxonomy" id="35608"/>
    <lineage>
        <taxon>Eukaryota</taxon>
        <taxon>Viridiplantae</taxon>
        <taxon>Streptophyta</taxon>
        <taxon>Embryophyta</taxon>
        <taxon>Tracheophyta</taxon>
        <taxon>Spermatophyta</taxon>
        <taxon>Magnoliopsida</taxon>
        <taxon>eudicotyledons</taxon>
        <taxon>Gunneridae</taxon>
        <taxon>Pentapetalae</taxon>
        <taxon>asterids</taxon>
        <taxon>campanulids</taxon>
        <taxon>Asterales</taxon>
        <taxon>Asteraceae</taxon>
        <taxon>Asteroideae</taxon>
        <taxon>Anthemideae</taxon>
        <taxon>Artemisiinae</taxon>
        <taxon>Artemisia</taxon>
    </lineage>
</organism>
<dbReference type="CDD" id="cd00159">
    <property type="entry name" value="RhoGAP"/>
    <property type="match status" value="1"/>
</dbReference>